<feature type="non-terminal residue" evidence="2">
    <location>
        <position position="138"/>
    </location>
</feature>
<organism evidence="2 3">
    <name type="scientific">Homarus americanus</name>
    <name type="common">American lobster</name>
    <dbReference type="NCBI Taxonomy" id="6706"/>
    <lineage>
        <taxon>Eukaryota</taxon>
        <taxon>Metazoa</taxon>
        <taxon>Ecdysozoa</taxon>
        <taxon>Arthropoda</taxon>
        <taxon>Crustacea</taxon>
        <taxon>Multicrustacea</taxon>
        <taxon>Malacostraca</taxon>
        <taxon>Eumalacostraca</taxon>
        <taxon>Eucarida</taxon>
        <taxon>Decapoda</taxon>
        <taxon>Pleocyemata</taxon>
        <taxon>Astacidea</taxon>
        <taxon>Nephropoidea</taxon>
        <taxon>Nephropidae</taxon>
        <taxon>Homarus</taxon>
    </lineage>
</organism>
<accession>A0A8J5J7R9</accession>
<feature type="region of interest" description="Disordered" evidence="1">
    <location>
        <begin position="100"/>
        <end position="138"/>
    </location>
</feature>
<protein>
    <submittedName>
        <fullName evidence="2">Uncharacterized protein</fullName>
    </submittedName>
</protein>
<dbReference type="AlphaFoldDB" id="A0A8J5J7R9"/>
<gene>
    <name evidence="2" type="ORF">Hamer_G020496</name>
</gene>
<evidence type="ECO:0000313" key="2">
    <source>
        <dbReference type="EMBL" id="KAG7154187.1"/>
    </source>
</evidence>
<comment type="caution">
    <text evidence="2">The sequence shown here is derived from an EMBL/GenBank/DDBJ whole genome shotgun (WGS) entry which is preliminary data.</text>
</comment>
<feature type="compositionally biased region" description="Low complexity" evidence="1">
    <location>
        <begin position="100"/>
        <end position="125"/>
    </location>
</feature>
<dbReference type="Proteomes" id="UP000747542">
    <property type="component" value="Unassembled WGS sequence"/>
</dbReference>
<proteinExistence type="predicted"/>
<keyword evidence="3" id="KW-1185">Reference proteome</keyword>
<evidence type="ECO:0000256" key="1">
    <source>
        <dbReference type="SAM" id="MobiDB-lite"/>
    </source>
</evidence>
<sequence>QFCTSIDRAFTAQWSASSLYWKALCLHRRQLPDCRGVFRSITVRCAVICNFNQCHAWALDTAQDICHVYQNIDPQDTLSPAPASVQTFCSLPEHECFPLGNSSSSVGNSSSSSGSSSSSSGSSSSLIREHDEPIPLIE</sequence>
<name>A0A8J5J7R9_HOMAM</name>
<reference evidence="2" key="1">
    <citation type="journal article" date="2021" name="Sci. Adv.">
        <title>The American lobster genome reveals insights on longevity, neural, and immune adaptations.</title>
        <authorList>
            <person name="Polinski J.M."/>
            <person name="Zimin A.V."/>
            <person name="Clark K.F."/>
            <person name="Kohn A.B."/>
            <person name="Sadowski N."/>
            <person name="Timp W."/>
            <person name="Ptitsyn A."/>
            <person name="Khanna P."/>
            <person name="Romanova D.Y."/>
            <person name="Williams P."/>
            <person name="Greenwood S.J."/>
            <person name="Moroz L.L."/>
            <person name="Walt D.R."/>
            <person name="Bodnar A.G."/>
        </authorList>
    </citation>
    <scope>NUCLEOTIDE SEQUENCE</scope>
    <source>
        <strain evidence="2">GMGI-L3</strain>
    </source>
</reference>
<dbReference type="EMBL" id="JAHLQT010045000">
    <property type="protein sequence ID" value="KAG7154187.1"/>
    <property type="molecule type" value="Genomic_DNA"/>
</dbReference>
<evidence type="ECO:0000313" key="3">
    <source>
        <dbReference type="Proteomes" id="UP000747542"/>
    </source>
</evidence>
<feature type="compositionally biased region" description="Basic and acidic residues" evidence="1">
    <location>
        <begin position="127"/>
        <end position="138"/>
    </location>
</feature>